<keyword evidence="2" id="KW-0812">Transmembrane</keyword>
<feature type="transmembrane region" description="Helical" evidence="2">
    <location>
        <begin position="363"/>
        <end position="384"/>
    </location>
</feature>
<dbReference type="GeneID" id="92090111"/>
<dbReference type="RefSeq" id="XP_066716317.1">
    <property type="nucleotide sequence ID" value="XM_066857048.1"/>
</dbReference>
<evidence type="ECO:0000313" key="3">
    <source>
        <dbReference type="EMBL" id="KAK8069023.1"/>
    </source>
</evidence>
<accession>A0ABR1VCW0</accession>
<gene>
    <name evidence="3" type="ORF">PG994_005639</name>
</gene>
<protein>
    <submittedName>
        <fullName evidence="3">Uncharacterized protein</fullName>
    </submittedName>
</protein>
<evidence type="ECO:0000256" key="2">
    <source>
        <dbReference type="SAM" id="Phobius"/>
    </source>
</evidence>
<dbReference type="Proteomes" id="UP001480595">
    <property type="component" value="Unassembled WGS sequence"/>
</dbReference>
<feature type="compositionally biased region" description="Polar residues" evidence="1">
    <location>
        <begin position="178"/>
        <end position="191"/>
    </location>
</feature>
<dbReference type="EMBL" id="JAQQWL010000006">
    <property type="protein sequence ID" value="KAK8069023.1"/>
    <property type="molecule type" value="Genomic_DNA"/>
</dbReference>
<feature type="transmembrane region" description="Helical" evidence="2">
    <location>
        <begin position="262"/>
        <end position="282"/>
    </location>
</feature>
<comment type="caution">
    <text evidence="3">The sequence shown here is derived from an EMBL/GenBank/DDBJ whole genome shotgun (WGS) entry which is preliminary data.</text>
</comment>
<evidence type="ECO:0000256" key="1">
    <source>
        <dbReference type="SAM" id="MobiDB-lite"/>
    </source>
</evidence>
<feature type="transmembrane region" description="Helical" evidence="2">
    <location>
        <begin position="340"/>
        <end position="357"/>
    </location>
</feature>
<keyword evidence="2" id="KW-0472">Membrane</keyword>
<proteinExistence type="predicted"/>
<feature type="region of interest" description="Disordered" evidence="1">
    <location>
        <begin position="482"/>
        <end position="525"/>
    </location>
</feature>
<feature type="compositionally biased region" description="Polar residues" evidence="1">
    <location>
        <begin position="514"/>
        <end position="525"/>
    </location>
</feature>
<reference evidence="3 4" key="1">
    <citation type="submission" date="2023-01" db="EMBL/GenBank/DDBJ databases">
        <title>Analysis of 21 Apiospora genomes using comparative genomics revels a genus with tremendous synthesis potential of carbohydrate active enzymes and secondary metabolites.</title>
        <authorList>
            <person name="Sorensen T."/>
        </authorList>
    </citation>
    <scope>NUCLEOTIDE SEQUENCE [LARGE SCALE GENOMIC DNA]</scope>
    <source>
        <strain evidence="3 4">CBS 135458</strain>
    </source>
</reference>
<organism evidence="3 4">
    <name type="scientific">Apiospora phragmitis</name>
    <dbReference type="NCBI Taxonomy" id="2905665"/>
    <lineage>
        <taxon>Eukaryota</taxon>
        <taxon>Fungi</taxon>
        <taxon>Dikarya</taxon>
        <taxon>Ascomycota</taxon>
        <taxon>Pezizomycotina</taxon>
        <taxon>Sordariomycetes</taxon>
        <taxon>Xylariomycetidae</taxon>
        <taxon>Amphisphaeriales</taxon>
        <taxon>Apiosporaceae</taxon>
        <taxon>Apiospora</taxon>
    </lineage>
</organism>
<keyword evidence="4" id="KW-1185">Reference proteome</keyword>
<feature type="compositionally biased region" description="Basic and acidic residues" evidence="1">
    <location>
        <begin position="482"/>
        <end position="491"/>
    </location>
</feature>
<evidence type="ECO:0000313" key="4">
    <source>
        <dbReference type="Proteomes" id="UP001480595"/>
    </source>
</evidence>
<feature type="region of interest" description="Disordered" evidence="1">
    <location>
        <begin position="144"/>
        <end position="194"/>
    </location>
</feature>
<keyword evidence="2" id="KW-1133">Transmembrane helix</keyword>
<name>A0ABR1VCW0_9PEZI</name>
<feature type="transmembrane region" description="Helical" evidence="2">
    <location>
        <begin position="232"/>
        <end position="256"/>
    </location>
</feature>
<sequence length="525" mass="57793">MSDGGDAPQGILKWFTSDDGPSGWRLDVVTLLAVIGESSIGDHAQAITASMVCLLPRIIPAPQALLKPTRPTRMPETRAKMTGVYSGTTLESVGFFANILHPLGEFQPFAFKKLLIQHVDRNNAGGLEVPKLAANKNGVLSRIFSKGGRTNTSMSARSARLPRPPRGGYDDDVESGTRGRTSGLQTNTSSDADAPIQGIARRPTIKERVQDYVTDPGTMVNTEKRPAVPPALWSPVHVLSGFSFLLSIAIIVVAAIKEDGTAIFAVTFMSIVSSIVGVASWWKPVLMKRSHTNIVPKGDVVIRTREGAFILIECTEEVARELYAGTEECNYRVGPKTYQVLMGIGTFLLMVSVILLGNCKWVTQVMIGASYVVLNGLYWIMGLLPRRYFWDLSRYTCEDVTPPDSKEAELENTGDPREGVPSFTRTLWYVIRETQRTAWVERSGAAPSTAHWKAWLAEAEVAATQGRRDWTPVAHKDDIMRLSESELEDRKKAQKGRPAMRDPAEQIAPATLVQPRNQSREQGNF</sequence>